<feature type="compositionally biased region" description="Low complexity" evidence="1">
    <location>
        <begin position="240"/>
        <end position="254"/>
    </location>
</feature>
<gene>
    <name evidence="2" type="ORF">HPBE_LOCUS13979</name>
</gene>
<sequence length="284" mass="31579">MSTSSNQTRPPTAANESSNPAPPTTTTFESQHPPMPTNADGNLRKRHVSETQPATLNVSKRSVSKLRRPRTTQEEPPVPSSHLSIWKDFCSGGSALFKNAQSQLEALQKKKAATSNDTGYQQLLQRIETLEESLRHHHQFVENRLHQAQTMDLPSVHLIRSMVGAEAKIINAKVQETMDTARVAMIDICEINLQATLVELRALNDKITAVKEDIDKRMQSIERAQHMLPEIMELLKNVRSQLSDSESSEASSSTTEDELESRNEPAPQKDHAMESDNAVDAAGR</sequence>
<proteinExistence type="predicted"/>
<dbReference type="WBParaSite" id="HPBE_0001397801-mRNA-1">
    <property type="protein sequence ID" value="HPBE_0001397801-mRNA-1"/>
    <property type="gene ID" value="HPBE_0001397801"/>
</dbReference>
<keyword evidence="3" id="KW-1185">Reference proteome</keyword>
<feature type="region of interest" description="Disordered" evidence="1">
    <location>
        <begin position="239"/>
        <end position="284"/>
    </location>
</feature>
<dbReference type="AlphaFoldDB" id="A0A183FZ37"/>
<reference evidence="2 3" key="1">
    <citation type="submission" date="2018-11" db="EMBL/GenBank/DDBJ databases">
        <authorList>
            <consortium name="Pathogen Informatics"/>
        </authorList>
    </citation>
    <scope>NUCLEOTIDE SEQUENCE [LARGE SCALE GENOMIC DNA]</scope>
</reference>
<feature type="compositionally biased region" description="Polar residues" evidence="1">
    <location>
        <begin position="50"/>
        <end position="61"/>
    </location>
</feature>
<feature type="compositionally biased region" description="Polar residues" evidence="1">
    <location>
        <begin position="1"/>
        <end position="30"/>
    </location>
</feature>
<feature type="compositionally biased region" description="Basic and acidic residues" evidence="1">
    <location>
        <begin position="260"/>
        <end position="274"/>
    </location>
</feature>
<name>A0A183FZ37_HELPZ</name>
<reference evidence="4" key="2">
    <citation type="submission" date="2019-09" db="UniProtKB">
        <authorList>
            <consortium name="WormBaseParasite"/>
        </authorList>
    </citation>
    <scope>IDENTIFICATION</scope>
</reference>
<feature type="region of interest" description="Disordered" evidence="1">
    <location>
        <begin position="1"/>
        <end position="82"/>
    </location>
</feature>
<evidence type="ECO:0000313" key="2">
    <source>
        <dbReference type="EMBL" id="VDO98070.1"/>
    </source>
</evidence>
<dbReference type="EMBL" id="UZAH01028152">
    <property type="protein sequence ID" value="VDO98070.1"/>
    <property type="molecule type" value="Genomic_DNA"/>
</dbReference>
<accession>A0A3P7ZEC5</accession>
<evidence type="ECO:0000313" key="4">
    <source>
        <dbReference type="WBParaSite" id="HPBE_0001397801-mRNA-1"/>
    </source>
</evidence>
<accession>A0A183FZ37</accession>
<evidence type="ECO:0000313" key="3">
    <source>
        <dbReference type="Proteomes" id="UP000050761"/>
    </source>
</evidence>
<organism evidence="3 4">
    <name type="scientific">Heligmosomoides polygyrus</name>
    <name type="common">Parasitic roundworm</name>
    <dbReference type="NCBI Taxonomy" id="6339"/>
    <lineage>
        <taxon>Eukaryota</taxon>
        <taxon>Metazoa</taxon>
        <taxon>Ecdysozoa</taxon>
        <taxon>Nematoda</taxon>
        <taxon>Chromadorea</taxon>
        <taxon>Rhabditida</taxon>
        <taxon>Rhabditina</taxon>
        <taxon>Rhabditomorpha</taxon>
        <taxon>Strongyloidea</taxon>
        <taxon>Heligmosomidae</taxon>
        <taxon>Heligmosomoides</taxon>
    </lineage>
</organism>
<evidence type="ECO:0000256" key="1">
    <source>
        <dbReference type="SAM" id="MobiDB-lite"/>
    </source>
</evidence>
<dbReference type="Proteomes" id="UP000050761">
    <property type="component" value="Unassembled WGS sequence"/>
</dbReference>
<protein>
    <submittedName>
        <fullName evidence="4">BLOC-1-related complex subunit 5</fullName>
    </submittedName>
</protein>